<protein>
    <submittedName>
        <fullName evidence="3">Uncharacterized protein</fullName>
    </submittedName>
</protein>
<name>A0A7J6QMX1_PEROL</name>
<feature type="coiled-coil region" evidence="1">
    <location>
        <begin position="350"/>
        <end position="377"/>
    </location>
</feature>
<dbReference type="OMA" id="LSSEWSM"/>
<reference evidence="3 4" key="1">
    <citation type="submission" date="2020-04" db="EMBL/GenBank/DDBJ databases">
        <title>Perkinsus olseni comparative genomics.</title>
        <authorList>
            <person name="Bogema D.R."/>
        </authorList>
    </citation>
    <scope>NUCLEOTIDE SEQUENCE [LARGE SCALE GENOMIC DNA]</scope>
    <source>
        <strain evidence="3 4">ATCC PRA-207</strain>
    </source>
</reference>
<feature type="non-terminal residue" evidence="3">
    <location>
        <position position="1"/>
    </location>
</feature>
<feature type="region of interest" description="Disordered" evidence="2">
    <location>
        <begin position="298"/>
        <end position="341"/>
    </location>
</feature>
<evidence type="ECO:0000256" key="2">
    <source>
        <dbReference type="SAM" id="MobiDB-lite"/>
    </source>
</evidence>
<comment type="caution">
    <text evidence="3">The sequence shown here is derived from an EMBL/GenBank/DDBJ whole genome shotgun (WGS) entry which is preliminary data.</text>
</comment>
<feature type="region of interest" description="Disordered" evidence="2">
    <location>
        <begin position="383"/>
        <end position="406"/>
    </location>
</feature>
<gene>
    <name evidence="3" type="ORF">FOZ63_030145</name>
</gene>
<keyword evidence="1" id="KW-0175">Coiled coil</keyword>
<accession>A0A7J6QMX1</accession>
<feature type="non-terminal residue" evidence="3">
    <location>
        <position position="555"/>
    </location>
</feature>
<dbReference type="AlphaFoldDB" id="A0A7J6QMX1"/>
<keyword evidence="4" id="KW-1185">Reference proteome</keyword>
<feature type="compositionally biased region" description="Polar residues" evidence="2">
    <location>
        <begin position="327"/>
        <end position="341"/>
    </location>
</feature>
<feature type="compositionally biased region" description="Basic and acidic residues" evidence="2">
    <location>
        <begin position="303"/>
        <end position="312"/>
    </location>
</feature>
<evidence type="ECO:0000313" key="3">
    <source>
        <dbReference type="EMBL" id="KAF4709745.1"/>
    </source>
</evidence>
<feature type="coiled-coil region" evidence="1">
    <location>
        <begin position="136"/>
        <end position="184"/>
    </location>
</feature>
<feature type="coiled-coil region" evidence="1">
    <location>
        <begin position="18"/>
        <end position="105"/>
    </location>
</feature>
<proteinExistence type="predicted"/>
<evidence type="ECO:0000313" key="4">
    <source>
        <dbReference type="Proteomes" id="UP000553632"/>
    </source>
</evidence>
<evidence type="ECO:0000256" key="1">
    <source>
        <dbReference type="SAM" id="Coils"/>
    </source>
</evidence>
<dbReference type="Proteomes" id="UP000553632">
    <property type="component" value="Unassembled WGS sequence"/>
</dbReference>
<organism evidence="3 4">
    <name type="scientific">Perkinsus olseni</name>
    <name type="common">Perkinsus atlanticus</name>
    <dbReference type="NCBI Taxonomy" id="32597"/>
    <lineage>
        <taxon>Eukaryota</taxon>
        <taxon>Sar</taxon>
        <taxon>Alveolata</taxon>
        <taxon>Perkinsozoa</taxon>
        <taxon>Perkinsea</taxon>
        <taxon>Perkinsida</taxon>
        <taxon>Perkinsidae</taxon>
        <taxon>Perkinsus</taxon>
    </lineage>
</organism>
<sequence length="555" mass="62713">EQCCQEWMTKLEQRTIELASASSREALLKRELESLTAACARAEAKATGLEEEKKDWQMEKKQLEAEVDRLHNEECEVRSRLEKERAEHQRTRVHLELRCEGLQKQRQEALLGDSGAMGVGLATAASSGSSLARFQLESCRLRVQSLLGRISELEAELRLAFNDCRAAETKAKKTEKIQEELEATRDMLTVTKEQLSVTNSKLAMNISSHSTIQRLREELAGFILETEMIHEELTALGVVPSSPRISGRVTGSRELLSSEWSMVKGFIRQAKSDRLGWRLRLRGEQEYLKAKVKAMEAGVQSKEQLKKTDEIAKASSSSSSSDVIELTSDSEAASQEDTAVSTMREKDRIIAADAEEMSRLSELLKEKEEELQGLKMEQAATKIVRKRRPSYQSSPEGGDSAEENVSQPMAKRYKATLERLSEVDRLHEEIRKLNAREQSSGEPLNRLEEVTAERDGAVRELREFKIDMQEHVRGLATSVESLTGWRVNPLPDGHRWHLRLKEEPSQQPLSIEVNQKGEHGQYEIVLSCRRLPDEAVTRLIDLEDMPGMLATLVLL</sequence>
<dbReference type="EMBL" id="JABANO010031755">
    <property type="protein sequence ID" value="KAF4709745.1"/>
    <property type="molecule type" value="Genomic_DNA"/>
</dbReference>